<feature type="coiled-coil region" evidence="10">
    <location>
        <begin position="275"/>
        <end position="549"/>
    </location>
</feature>
<comment type="similarity">
    <text evidence="2">Belongs to the paramyosin family.</text>
</comment>
<dbReference type="GeneID" id="105223604"/>
<keyword evidence="5 10" id="KW-0175">Coiled coil</keyword>
<dbReference type="GO" id="GO:0030016">
    <property type="term" value="C:myofibril"/>
    <property type="evidence" value="ECO:0007669"/>
    <property type="project" value="UniProtKB-SubCell"/>
</dbReference>
<evidence type="ECO:0000256" key="5">
    <source>
        <dbReference type="ARBA" id="ARBA00023054"/>
    </source>
</evidence>
<dbReference type="OrthoDB" id="2018427at2759"/>
<evidence type="ECO:0000256" key="10">
    <source>
        <dbReference type="SAM" id="Coils"/>
    </source>
</evidence>
<feature type="coiled-coil region" evidence="10">
    <location>
        <begin position="578"/>
        <end position="612"/>
    </location>
</feature>
<protein>
    <submittedName>
        <fullName evidence="13">Paramyosin, short form isoform X2</fullName>
    </submittedName>
</protein>
<keyword evidence="7" id="KW-0505">Motor protein</keyword>
<dbReference type="GO" id="GO:0005923">
    <property type="term" value="C:bicellular tight junction"/>
    <property type="evidence" value="ECO:0007669"/>
    <property type="project" value="TreeGrafter"/>
</dbReference>
<dbReference type="GO" id="GO:0032982">
    <property type="term" value="C:myosin filament"/>
    <property type="evidence" value="ECO:0007669"/>
    <property type="project" value="UniProtKB-KW"/>
</dbReference>
<evidence type="ECO:0000256" key="9">
    <source>
        <dbReference type="ARBA" id="ARBA00049580"/>
    </source>
</evidence>
<comment type="function">
    <text evidence="9">Paramyosin is a major structural component of many thick filaments isolated from invertebrate muscles.</text>
</comment>
<evidence type="ECO:0000256" key="7">
    <source>
        <dbReference type="ARBA" id="ARBA00023175"/>
    </source>
</evidence>
<evidence type="ECO:0000256" key="2">
    <source>
        <dbReference type="ARBA" id="ARBA00008447"/>
    </source>
</evidence>
<dbReference type="Gene3D" id="1.20.5.370">
    <property type="match status" value="1"/>
</dbReference>
<dbReference type="Pfam" id="PF01576">
    <property type="entry name" value="Myosin_tail_1"/>
    <property type="match status" value="1"/>
</dbReference>
<keyword evidence="12" id="KW-1185">Reference proteome</keyword>
<dbReference type="InParanoid" id="A0A6I9UWD0"/>
<reference evidence="13" key="1">
    <citation type="submission" date="2025-08" db="UniProtKB">
        <authorList>
            <consortium name="RefSeq"/>
        </authorList>
    </citation>
    <scope>IDENTIFICATION</scope>
    <source>
        <tissue evidence="13">Adult</tissue>
    </source>
</reference>
<accession>A0A6I9UWD0</accession>
<keyword evidence="6" id="KW-0518">Myosin</keyword>
<feature type="domain" description="Myosin tail" evidence="11">
    <location>
        <begin position="290"/>
        <end position="612"/>
    </location>
</feature>
<evidence type="ECO:0000259" key="11">
    <source>
        <dbReference type="Pfam" id="PF01576"/>
    </source>
</evidence>
<evidence type="ECO:0000313" key="12">
    <source>
        <dbReference type="Proteomes" id="UP001652620"/>
    </source>
</evidence>
<evidence type="ECO:0000256" key="8">
    <source>
        <dbReference type="ARBA" id="ARBA00023179"/>
    </source>
</evidence>
<dbReference type="PANTHER" id="PTHR46349:SF7">
    <property type="entry name" value="MYOSIN TAIL DOMAIN-CONTAINING PROTEIN"/>
    <property type="match status" value="1"/>
</dbReference>
<gene>
    <name evidence="13" type="primary">LOC105223604</name>
</gene>
<evidence type="ECO:0000313" key="13">
    <source>
        <dbReference type="RefSeq" id="XP_011199664.2"/>
    </source>
</evidence>
<keyword evidence="3" id="KW-0787">Thick filament</keyword>
<proteinExistence type="inferred from homology"/>
<dbReference type="GO" id="GO:0016459">
    <property type="term" value="C:myosin complex"/>
    <property type="evidence" value="ECO:0007669"/>
    <property type="project" value="UniProtKB-KW"/>
</dbReference>
<evidence type="ECO:0000256" key="1">
    <source>
        <dbReference type="ARBA" id="ARBA00004657"/>
    </source>
</evidence>
<comment type="subcellular location">
    <subcellularLocation>
        <location evidence="1">Cytoplasm</location>
        <location evidence="1">Myofibril</location>
    </subcellularLocation>
</comment>
<sequence>MALTYRLRPSRTRHLATHAYEDNYGYTMNFYQPMLDYLDAKTKKLNVDPPHLPWSSERGLRQYRPSNPVRRYDADEVLRLSRACAHRADEILLDFRVRKRTPFSVIKLADAARVHKHIEPDTVIERSRERRRRRQQDLEDLIRQDTLKILQRIRRMELDNDCARMTDEFKRSIRGKSATAIAQALISESERNIKTSKREEEDFLAQTLVRASRATSRARSGSPESRISSHAYHIELMDERLVDKLDHRVSSSLHNVKRQLSTLNQKTVEFYADSSKQTAIEIEQLNARVVEAETRLKTEVQRIKKKLQVQITELEMSLDVANKTNIDLQKVIKKQSLQLTELQAHYEDVQRQLQATLDQYNVAQRRLAALNGELEEVRSNLDSAVRAKRTVELQYEEAQTRINELSTVNVNLVSLKSKLEQELSVVAADYEEVTKELRISDERYQKVQIELKRTIEIVHEEQERVVKLETIKKSLEVEVKNLSIRLEEVELNAVAGSKRIISKLEARVRDLELELEEEKRRHAETIKILRKKERTVKEVMVQCEEDQKNIILLQEALDKSVAKVNLFKRQLAEQEGMSQQSVTRVRRFQRELEAAEDRAECAETNLNMIRAKHRTFVTTSTVPGSQVYIQETTRTITE</sequence>
<dbReference type="AlphaFoldDB" id="A0A6I9UWD0"/>
<dbReference type="RefSeq" id="XP_011199664.2">
    <property type="nucleotide sequence ID" value="XM_011201362.4"/>
</dbReference>
<dbReference type="InterPro" id="IPR002928">
    <property type="entry name" value="Myosin_tail"/>
</dbReference>
<dbReference type="SUPFAM" id="SSF90257">
    <property type="entry name" value="Myosin rod fragments"/>
    <property type="match status" value="2"/>
</dbReference>
<evidence type="ECO:0000256" key="6">
    <source>
        <dbReference type="ARBA" id="ARBA00023123"/>
    </source>
</evidence>
<dbReference type="Proteomes" id="UP001652620">
    <property type="component" value="Chromosome 5"/>
</dbReference>
<evidence type="ECO:0000256" key="4">
    <source>
        <dbReference type="ARBA" id="ARBA00022490"/>
    </source>
</evidence>
<organism evidence="12 13">
    <name type="scientific">Bactrocera dorsalis</name>
    <name type="common">Oriental fruit fly</name>
    <name type="synonym">Dacus dorsalis</name>
    <dbReference type="NCBI Taxonomy" id="27457"/>
    <lineage>
        <taxon>Eukaryota</taxon>
        <taxon>Metazoa</taxon>
        <taxon>Ecdysozoa</taxon>
        <taxon>Arthropoda</taxon>
        <taxon>Hexapoda</taxon>
        <taxon>Insecta</taxon>
        <taxon>Pterygota</taxon>
        <taxon>Neoptera</taxon>
        <taxon>Endopterygota</taxon>
        <taxon>Diptera</taxon>
        <taxon>Brachycera</taxon>
        <taxon>Muscomorpha</taxon>
        <taxon>Tephritoidea</taxon>
        <taxon>Tephritidae</taxon>
        <taxon>Bactrocera</taxon>
        <taxon>Bactrocera</taxon>
    </lineage>
</organism>
<dbReference type="PANTHER" id="PTHR46349">
    <property type="entry name" value="CINGULIN-LIKE PROTEIN 1-RELATED"/>
    <property type="match status" value="1"/>
</dbReference>
<evidence type="ECO:0000256" key="3">
    <source>
        <dbReference type="ARBA" id="ARBA00022433"/>
    </source>
</evidence>
<name>A0A6I9UWD0_BACDO</name>
<dbReference type="InterPro" id="IPR014751">
    <property type="entry name" value="XRCC4-like_C"/>
</dbReference>
<keyword evidence="4" id="KW-0963">Cytoplasm</keyword>
<keyword evidence="8" id="KW-0514">Muscle protein</keyword>